<dbReference type="GO" id="GO:0016925">
    <property type="term" value="P:protein sumoylation"/>
    <property type="evidence" value="ECO:0007669"/>
    <property type="project" value="UniProtKB-ARBA"/>
</dbReference>
<dbReference type="Pfam" id="PF02037">
    <property type="entry name" value="SAP"/>
    <property type="match status" value="1"/>
</dbReference>
<feature type="compositionally biased region" description="Polar residues" evidence="12">
    <location>
        <begin position="74"/>
        <end position="89"/>
    </location>
</feature>
<dbReference type="SMART" id="SM00513">
    <property type="entry name" value="SAP"/>
    <property type="match status" value="1"/>
</dbReference>
<keyword evidence="16" id="KW-1185">Reference proteome</keyword>
<dbReference type="PANTHER" id="PTHR14464:SF4">
    <property type="entry name" value="EXONUCLEASE V"/>
    <property type="match status" value="1"/>
</dbReference>
<feature type="region of interest" description="Disordered" evidence="12">
    <location>
        <begin position="1"/>
        <end position="21"/>
    </location>
</feature>
<evidence type="ECO:0000313" key="15">
    <source>
        <dbReference type="EMBL" id="KAK4760600.1"/>
    </source>
</evidence>
<dbReference type="Pfam" id="PF09810">
    <property type="entry name" value="Exo5"/>
    <property type="match status" value="3"/>
</dbReference>
<dbReference type="PROSITE" id="PS01359">
    <property type="entry name" value="ZF_PHD_1"/>
    <property type="match status" value="1"/>
</dbReference>
<evidence type="ECO:0000256" key="10">
    <source>
        <dbReference type="ARBA" id="ARBA00023242"/>
    </source>
</evidence>
<gene>
    <name evidence="15" type="ORF">SAY87_005493</name>
</gene>
<accession>A0AAN7KCL4</accession>
<evidence type="ECO:0000259" key="13">
    <source>
        <dbReference type="PROSITE" id="PS50800"/>
    </source>
</evidence>
<dbReference type="InterPro" id="IPR004181">
    <property type="entry name" value="Znf_MIZ"/>
</dbReference>
<feature type="region of interest" description="Disordered" evidence="12">
    <location>
        <begin position="74"/>
        <end position="105"/>
    </location>
</feature>
<organism evidence="15 16">
    <name type="scientific">Trapa incisa</name>
    <dbReference type="NCBI Taxonomy" id="236973"/>
    <lineage>
        <taxon>Eukaryota</taxon>
        <taxon>Viridiplantae</taxon>
        <taxon>Streptophyta</taxon>
        <taxon>Embryophyta</taxon>
        <taxon>Tracheophyta</taxon>
        <taxon>Spermatophyta</taxon>
        <taxon>Magnoliopsida</taxon>
        <taxon>eudicotyledons</taxon>
        <taxon>Gunneridae</taxon>
        <taxon>Pentapetalae</taxon>
        <taxon>rosids</taxon>
        <taxon>malvids</taxon>
        <taxon>Myrtales</taxon>
        <taxon>Lythraceae</taxon>
        <taxon>Trapa</taxon>
    </lineage>
</organism>
<reference evidence="15 16" key="1">
    <citation type="journal article" date="2023" name="Hortic Res">
        <title>Pangenome of water caltrop reveals structural variations and asymmetric subgenome divergence after allopolyploidization.</title>
        <authorList>
            <person name="Zhang X."/>
            <person name="Chen Y."/>
            <person name="Wang L."/>
            <person name="Yuan Y."/>
            <person name="Fang M."/>
            <person name="Shi L."/>
            <person name="Lu R."/>
            <person name="Comes H.P."/>
            <person name="Ma Y."/>
            <person name="Chen Y."/>
            <person name="Huang G."/>
            <person name="Zhou Y."/>
            <person name="Zheng Z."/>
            <person name="Qiu Y."/>
        </authorList>
    </citation>
    <scope>NUCLEOTIDE SEQUENCE [LARGE SCALE GENOMIC DNA]</scope>
    <source>
        <tissue evidence="15">Roots</tissue>
    </source>
</reference>
<feature type="compositionally biased region" description="Polar residues" evidence="12">
    <location>
        <begin position="1"/>
        <end position="11"/>
    </location>
</feature>
<dbReference type="InterPro" id="IPR003034">
    <property type="entry name" value="SAP_dom"/>
</dbReference>
<evidence type="ECO:0000256" key="7">
    <source>
        <dbReference type="ARBA" id="ARBA00022771"/>
    </source>
</evidence>
<keyword evidence="10" id="KW-0539">Nucleus</keyword>
<evidence type="ECO:0000256" key="4">
    <source>
        <dbReference type="ARBA" id="ARBA00009797"/>
    </source>
</evidence>
<dbReference type="PROSITE" id="PS50800">
    <property type="entry name" value="SAP"/>
    <property type="match status" value="1"/>
</dbReference>
<dbReference type="SUPFAM" id="SSF68906">
    <property type="entry name" value="SAP domain"/>
    <property type="match status" value="1"/>
</dbReference>
<evidence type="ECO:0000256" key="8">
    <source>
        <dbReference type="ARBA" id="ARBA00022786"/>
    </source>
</evidence>
<dbReference type="InterPro" id="IPR013083">
    <property type="entry name" value="Znf_RING/FYVE/PHD"/>
</dbReference>
<evidence type="ECO:0000256" key="9">
    <source>
        <dbReference type="ARBA" id="ARBA00022833"/>
    </source>
</evidence>
<dbReference type="PANTHER" id="PTHR14464">
    <property type="entry name" value="EXONUCLEASE V"/>
    <property type="match status" value="1"/>
</dbReference>
<comment type="similarity">
    <text evidence="4">Belongs to the EXO5 family.</text>
</comment>
<dbReference type="Gene3D" id="1.10.720.30">
    <property type="entry name" value="SAP domain"/>
    <property type="match status" value="1"/>
</dbReference>
<dbReference type="SMART" id="SM00249">
    <property type="entry name" value="PHD"/>
    <property type="match status" value="1"/>
</dbReference>
<dbReference type="InterPro" id="IPR036361">
    <property type="entry name" value="SAP_dom_sf"/>
</dbReference>
<evidence type="ECO:0000256" key="5">
    <source>
        <dbReference type="ARBA" id="ARBA00022679"/>
    </source>
</evidence>
<evidence type="ECO:0000256" key="12">
    <source>
        <dbReference type="SAM" id="MobiDB-lite"/>
    </source>
</evidence>
<feature type="domain" description="SAP" evidence="13">
    <location>
        <begin position="471"/>
        <end position="505"/>
    </location>
</feature>
<dbReference type="Gene3D" id="3.30.40.10">
    <property type="entry name" value="Zinc/RING finger domain, C3HC4 (zinc finger)"/>
    <property type="match status" value="2"/>
</dbReference>
<dbReference type="Pfam" id="PF02891">
    <property type="entry name" value="zf-MIZ"/>
    <property type="match status" value="1"/>
</dbReference>
<dbReference type="GO" id="GO:0036297">
    <property type="term" value="P:interstrand cross-link repair"/>
    <property type="evidence" value="ECO:0007669"/>
    <property type="project" value="TreeGrafter"/>
</dbReference>
<dbReference type="GO" id="GO:0019789">
    <property type="term" value="F:SUMO transferase activity"/>
    <property type="evidence" value="ECO:0007669"/>
    <property type="project" value="UniProtKB-ARBA"/>
</dbReference>
<dbReference type="CDD" id="cd16792">
    <property type="entry name" value="SP-RING_Siz-like"/>
    <property type="match status" value="1"/>
</dbReference>
<comment type="pathway">
    <text evidence="2">Protein modification; protein sumoylation.</text>
</comment>
<sequence length="1316" mass="146238">MTAARSTSPIESPSDDAEILGKISTPVPEIPVEIVSDDEMAILDSVLALASSRVSLSSLSPVFAQQGIRSIRSSPILSNRRQSGASSSDIEGYGDGRGEKSRAPRSLFHRFRKKKGLSVTDITATEWCEKQMEFVLLLREKRTTKAMRAGTERHKKLEQEVVKKVKIKLQSIEDRWAVRFMNFIAGANQLLFDGLTRELPLIGFIQGAWMVGVIDEIQMPDSEPERLPILVDTKTRVRNVLPAEPQRRNGRLQLMCYKYMWDDAVTDNFPAEQFFSFFKLNPHLVLSDEVKESAVNSGLPAETLDEIVRYYRNTCKMLPPANRKLLLRYELQKDHSLLGEDLFEYDPEFVEGQIKTCLEFWLGGREANYTPDEERWKCRSCQFAPGVKCIFGILGCQRVGSVTGLSDPLCARVFLPLPVFDQTQNVCAESDENWLLRFNPSQLLLDLPSITLGLQPLSDEMDSVAVCKEKLVHFRIKELKDVLTQLGLPKQGKKQDLMDRVLSLLSEEQVSRMWQKKIITKEEVVKLVDITYRASDLASKGQDASENTSVKINGECDYPFWSDIKVRCPCGNSLESGPMIRCVESSCHVYQHISCVLIPEKPTEGNHPPVPEVFYCELCRLHRADPFWESVANPLIPVNLPFTSIPYVGSNPMQSVEKTFQLTRVDRDLLLHDVQAWCILLNDTVPFRMHWPQSADLHVNGIIVRAINRPGSQLLGANGRDDGPIITSFVKDGINKISLSWGDARKFCMGVRIVKRRTVQQILNLIPKESEGEKFEDALARVCRCVGGGGATDADSDIVVVADWFTVNLRCPMSGLRMKVAGRFKPCAHMGCFDLEVFVEMNQSTRKWQCPICLKNYSLENVIIDPYYNRITTMMRHCLEDVTEIDVKPDGSWRVKSKSESKHGEVGDLSQWHLPDGTVCVPADEKVPSEAHVMMQVEQGGSDSPNKLKLGMRKNQDGIWEFSRSGAFNNPNGNIFLDKFKHHGLNVIPISSSATGSGKDEDLSVNQDGGGNFDFSANHGVELDSVAFNADQMFGFAEQNPVFLSDSDEDNDALISSVGCYKDNQLEHSGIKFSLPSTALVDAFEDHILVNGDNSCLGLLNTNIDEFGGMPLCTMPPGSEAGPDFQLFSSNGNVLNGNGDISCSQTMNGYMLAPENGMGQDGLLPHPPMDQSVTQLNDNLVDNPLAMGRDDPSLQIFLPPRPLGASIQSNMRNQANTANGLRSDDWISLSLGGGAAGVQGDSAKVNGFSIEQQVPSRCNALDSLANTASLLLGMSDGRSEKVSRPRQDSFSSFPRQKRSARQQPLFLLVESEPESD</sequence>
<evidence type="ECO:0000256" key="1">
    <source>
        <dbReference type="ARBA" id="ARBA00004123"/>
    </source>
</evidence>
<evidence type="ECO:0000259" key="14">
    <source>
        <dbReference type="PROSITE" id="PS51044"/>
    </source>
</evidence>
<comment type="subcellular location">
    <subcellularLocation>
        <location evidence="1">Nucleus</location>
    </subcellularLocation>
</comment>
<proteinExistence type="inferred from homology"/>
<evidence type="ECO:0000256" key="3">
    <source>
        <dbReference type="ARBA" id="ARBA00005383"/>
    </source>
</evidence>
<feature type="region of interest" description="Disordered" evidence="12">
    <location>
        <begin position="1276"/>
        <end position="1316"/>
    </location>
</feature>
<feature type="compositionally biased region" description="Basic and acidic residues" evidence="12">
    <location>
        <begin position="1277"/>
        <end position="1287"/>
    </location>
</feature>
<dbReference type="InterPro" id="IPR019786">
    <property type="entry name" value="Zinc_finger_PHD-type_CS"/>
</dbReference>
<protein>
    <recommendedName>
        <fullName evidence="17">E3 SUMO-protein ligase SIZ1</fullName>
    </recommendedName>
</protein>
<dbReference type="GO" id="GO:0008270">
    <property type="term" value="F:zinc ion binding"/>
    <property type="evidence" value="ECO:0007669"/>
    <property type="project" value="UniProtKB-KW"/>
</dbReference>
<evidence type="ECO:0000256" key="6">
    <source>
        <dbReference type="ARBA" id="ARBA00022723"/>
    </source>
</evidence>
<evidence type="ECO:0000313" key="16">
    <source>
        <dbReference type="Proteomes" id="UP001345219"/>
    </source>
</evidence>
<dbReference type="Proteomes" id="UP001345219">
    <property type="component" value="Chromosome 5"/>
</dbReference>
<keyword evidence="7 11" id="KW-0863">Zinc-finger</keyword>
<name>A0AAN7KCL4_9MYRT</name>
<dbReference type="SUPFAM" id="SSF57903">
    <property type="entry name" value="FYVE/PHD zinc finger"/>
    <property type="match status" value="1"/>
</dbReference>
<dbReference type="InterPro" id="IPR031141">
    <property type="entry name" value="SIZ1/2_SP-RING"/>
</dbReference>
<dbReference type="PROSITE" id="PS51044">
    <property type="entry name" value="ZF_SP_RING"/>
    <property type="match status" value="1"/>
</dbReference>
<comment type="caution">
    <text evidence="15">The sequence shown here is derived from an EMBL/GenBank/DDBJ whole genome shotgun (WGS) entry which is preliminary data.</text>
</comment>
<dbReference type="InterPro" id="IPR001965">
    <property type="entry name" value="Znf_PHD"/>
</dbReference>
<evidence type="ECO:0000256" key="11">
    <source>
        <dbReference type="PROSITE-ProRule" id="PRU00452"/>
    </source>
</evidence>
<dbReference type="InterPro" id="IPR019190">
    <property type="entry name" value="EXOV"/>
</dbReference>
<evidence type="ECO:0000256" key="2">
    <source>
        <dbReference type="ARBA" id="ARBA00004718"/>
    </source>
</evidence>
<feature type="domain" description="SP-RING-type" evidence="14">
    <location>
        <begin position="794"/>
        <end position="877"/>
    </location>
</feature>
<dbReference type="GO" id="GO:0005634">
    <property type="term" value="C:nucleus"/>
    <property type="evidence" value="ECO:0007669"/>
    <property type="project" value="UniProtKB-SubCell"/>
</dbReference>
<dbReference type="InterPro" id="IPR011011">
    <property type="entry name" value="Znf_FYVE_PHD"/>
</dbReference>
<keyword evidence="6" id="KW-0479">Metal-binding</keyword>
<dbReference type="GO" id="GO:0045145">
    <property type="term" value="F:single-stranded DNA 5'-3' DNA exonuclease activity"/>
    <property type="evidence" value="ECO:0007669"/>
    <property type="project" value="InterPro"/>
</dbReference>
<dbReference type="EMBL" id="JAXIOK010000010">
    <property type="protein sequence ID" value="KAK4760600.1"/>
    <property type="molecule type" value="Genomic_DNA"/>
</dbReference>
<evidence type="ECO:0008006" key="17">
    <source>
        <dbReference type="Google" id="ProtNLM"/>
    </source>
</evidence>
<keyword evidence="9" id="KW-0862">Zinc</keyword>
<keyword evidence="5" id="KW-0808">Transferase</keyword>
<comment type="similarity">
    <text evidence="3">Belongs to the PIAS family.</text>
</comment>
<dbReference type="CDD" id="cd15570">
    <property type="entry name" value="PHD_Bye1p_SIZ1_like"/>
    <property type="match status" value="1"/>
</dbReference>
<keyword evidence="8" id="KW-0833">Ubl conjugation pathway</keyword>